<evidence type="ECO:0000313" key="1">
    <source>
        <dbReference type="EMBL" id="MCP2257440.1"/>
    </source>
</evidence>
<keyword evidence="2" id="KW-1185">Reference proteome</keyword>
<name>A0ABT1HPJ9_STRSD</name>
<gene>
    <name evidence="1" type="ORF">LX15_001125</name>
</gene>
<comment type="caution">
    <text evidence="1">The sequence shown here is derived from an EMBL/GenBank/DDBJ whole genome shotgun (WGS) entry which is preliminary data.</text>
</comment>
<organism evidence="1 2">
    <name type="scientific">Streptoalloteichus tenebrarius (strain ATCC 17920 / DSM 40477 / JCM 4838 / CBS 697.72 / NBRC 16177 / NCIMB 11028 / NRRL B-12390 / A12253. 1 / ISP 5477)</name>
    <name type="common">Streptomyces tenebrarius</name>
    <dbReference type="NCBI Taxonomy" id="1933"/>
    <lineage>
        <taxon>Bacteria</taxon>
        <taxon>Bacillati</taxon>
        <taxon>Actinomycetota</taxon>
        <taxon>Actinomycetes</taxon>
        <taxon>Pseudonocardiales</taxon>
        <taxon>Pseudonocardiaceae</taxon>
        <taxon>Streptoalloteichus</taxon>
    </lineage>
</organism>
<accession>A0ABT1HPJ9</accession>
<dbReference type="Proteomes" id="UP001205311">
    <property type="component" value="Unassembled WGS sequence"/>
</dbReference>
<sequence length="40" mass="4753">MDIDDIRARFGDKYDAHIEEMLDGLKRNKEYQELARRGLA</sequence>
<protein>
    <submittedName>
        <fullName evidence="1">Uncharacterized protein</fullName>
    </submittedName>
</protein>
<reference evidence="1 2" key="1">
    <citation type="submission" date="2022-06" db="EMBL/GenBank/DDBJ databases">
        <title>Genomic Encyclopedia of Archaeal and Bacterial Type Strains, Phase II (KMG-II): from individual species to whole genera.</title>
        <authorList>
            <person name="Goeker M."/>
        </authorList>
    </citation>
    <scope>NUCLEOTIDE SEQUENCE [LARGE SCALE GENOMIC DNA]</scope>
    <source>
        <strain evidence="1 2">DSM 40477</strain>
    </source>
</reference>
<proteinExistence type="predicted"/>
<dbReference type="EMBL" id="JAMTCP010000004">
    <property type="protein sequence ID" value="MCP2257440.1"/>
    <property type="molecule type" value="Genomic_DNA"/>
</dbReference>
<evidence type="ECO:0000313" key="2">
    <source>
        <dbReference type="Proteomes" id="UP001205311"/>
    </source>
</evidence>